<dbReference type="AlphaFoldDB" id="A0A8J7AI72"/>
<evidence type="ECO:0000313" key="1">
    <source>
        <dbReference type="EMBL" id="MBE9075870.1"/>
    </source>
</evidence>
<evidence type="ECO:0000313" key="2">
    <source>
        <dbReference type="Proteomes" id="UP000636505"/>
    </source>
</evidence>
<name>A0A8J7AI72_9CYAN</name>
<proteinExistence type="predicted"/>
<organism evidence="1 2">
    <name type="scientific">Vasconcelosia minhoensis LEGE 07310</name>
    <dbReference type="NCBI Taxonomy" id="915328"/>
    <lineage>
        <taxon>Bacteria</taxon>
        <taxon>Bacillati</taxon>
        <taxon>Cyanobacteriota</taxon>
        <taxon>Cyanophyceae</taxon>
        <taxon>Nodosilineales</taxon>
        <taxon>Cymatolegaceae</taxon>
        <taxon>Vasconcelosia</taxon>
        <taxon>Vasconcelosia minhoensis</taxon>
    </lineage>
</organism>
<reference evidence="1" key="1">
    <citation type="submission" date="2020-10" db="EMBL/GenBank/DDBJ databases">
        <authorList>
            <person name="Castelo-Branco R."/>
            <person name="Eusebio N."/>
            <person name="Adriana R."/>
            <person name="Vieira A."/>
            <person name="Brugerolle De Fraissinette N."/>
            <person name="Rezende De Castro R."/>
            <person name="Schneider M.P."/>
            <person name="Vasconcelos V."/>
            <person name="Leao P.N."/>
        </authorList>
    </citation>
    <scope>NUCLEOTIDE SEQUENCE</scope>
    <source>
        <strain evidence="1">LEGE 07310</strain>
    </source>
</reference>
<sequence>MSRPSQSYRQVLATYLKPQGGRVLWLAVMLLLNPQIFRYFIRCPVGDFSESVNFSFEMDYAVIAKTAIAWMAILAL</sequence>
<keyword evidence="2" id="KW-1185">Reference proteome</keyword>
<dbReference type="RefSeq" id="WP_193904517.1">
    <property type="nucleotide sequence ID" value="NZ_JADEXG010000001.1"/>
</dbReference>
<protein>
    <submittedName>
        <fullName evidence="1">Uncharacterized protein</fullName>
    </submittedName>
</protein>
<dbReference type="Proteomes" id="UP000636505">
    <property type="component" value="Unassembled WGS sequence"/>
</dbReference>
<dbReference type="EMBL" id="JADEXG010000001">
    <property type="protein sequence ID" value="MBE9075870.1"/>
    <property type="molecule type" value="Genomic_DNA"/>
</dbReference>
<accession>A0A8J7AI72</accession>
<comment type="caution">
    <text evidence="1">The sequence shown here is derived from an EMBL/GenBank/DDBJ whole genome shotgun (WGS) entry which is preliminary data.</text>
</comment>
<gene>
    <name evidence="1" type="ORF">IQ241_00905</name>
</gene>